<name>A0ABU0JRZ5_HATLI</name>
<comment type="caution">
    <text evidence="2">The sequence shown here is derived from an EMBL/GenBank/DDBJ whole genome shotgun (WGS) entry which is preliminary data.</text>
</comment>
<protein>
    <submittedName>
        <fullName evidence="2">Alpha/beta-fold hydrolase</fullName>
    </submittedName>
</protein>
<accession>A0ABU0JRZ5</accession>
<dbReference type="Proteomes" id="UP001224418">
    <property type="component" value="Unassembled WGS sequence"/>
</dbReference>
<keyword evidence="1" id="KW-1133">Transmembrane helix</keyword>
<evidence type="ECO:0000313" key="3">
    <source>
        <dbReference type="Proteomes" id="UP001224418"/>
    </source>
</evidence>
<dbReference type="Pfam" id="PF14034">
    <property type="entry name" value="Spore_YtrH"/>
    <property type="match status" value="1"/>
</dbReference>
<feature type="transmembrane region" description="Helical" evidence="1">
    <location>
        <begin position="44"/>
        <end position="63"/>
    </location>
</feature>
<keyword evidence="3" id="KW-1185">Reference proteome</keyword>
<reference evidence="2 3" key="1">
    <citation type="submission" date="2023-07" db="EMBL/GenBank/DDBJ databases">
        <title>Genomic Encyclopedia of Type Strains, Phase IV (KMG-IV): sequencing the most valuable type-strain genomes for metagenomic binning, comparative biology and taxonomic classification.</title>
        <authorList>
            <person name="Goeker M."/>
        </authorList>
    </citation>
    <scope>NUCLEOTIDE SEQUENCE [LARGE SCALE GENOMIC DNA]</scope>
    <source>
        <strain evidence="2 3">DSM 1400</strain>
    </source>
</reference>
<feature type="transmembrane region" description="Helical" evidence="1">
    <location>
        <begin position="83"/>
        <end position="103"/>
    </location>
</feature>
<keyword evidence="1" id="KW-0812">Transmembrane</keyword>
<dbReference type="InterPro" id="IPR025689">
    <property type="entry name" value="Spore_YtrH"/>
</dbReference>
<dbReference type="EMBL" id="JAUSWN010000012">
    <property type="protein sequence ID" value="MDQ0479835.1"/>
    <property type="molecule type" value="Genomic_DNA"/>
</dbReference>
<proteinExistence type="predicted"/>
<organism evidence="2 3">
    <name type="scientific">Hathewaya limosa</name>
    <name type="common">Clostridium limosum</name>
    <dbReference type="NCBI Taxonomy" id="1536"/>
    <lineage>
        <taxon>Bacteria</taxon>
        <taxon>Bacillati</taxon>
        <taxon>Bacillota</taxon>
        <taxon>Clostridia</taxon>
        <taxon>Eubacteriales</taxon>
        <taxon>Clostridiaceae</taxon>
        <taxon>Hathewaya</taxon>
    </lineage>
</organism>
<keyword evidence="1" id="KW-0472">Membrane</keyword>
<dbReference type="GO" id="GO:0016787">
    <property type="term" value="F:hydrolase activity"/>
    <property type="evidence" value="ECO:0007669"/>
    <property type="project" value="UniProtKB-KW"/>
</dbReference>
<feature type="transmembrane region" description="Helical" evidence="1">
    <location>
        <begin position="6"/>
        <end position="32"/>
    </location>
</feature>
<evidence type="ECO:0000313" key="2">
    <source>
        <dbReference type="EMBL" id="MDQ0479835.1"/>
    </source>
</evidence>
<dbReference type="RefSeq" id="WP_111943431.1">
    <property type="nucleotide sequence ID" value="NZ_BAAACJ010000037.1"/>
</dbReference>
<evidence type="ECO:0000256" key="1">
    <source>
        <dbReference type="SAM" id="Phobius"/>
    </source>
</evidence>
<sequence>MEKFFASIIYSFFISFGVVLGGSLFATFGAIINGNSPLKIMLNVANSIKIWAIATALGGTFSSFEIFEEGLFNGNFKSIGKQIIYIIFAFIGANMAVEILRLFEKSGRLWMK</sequence>
<gene>
    <name evidence="2" type="ORF">QOZ93_001577</name>
</gene>
<keyword evidence="2" id="KW-0378">Hydrolase</keyword>